<evidence type="ECO:0000313" key="1">
    <source>
        <dbReference type="EMBL" id="RJG02271.1"/>
    </source>
</evidence>
<protein>
    <recommendedName>
        <fullName evidence="3">DUF4145 domain-containing protein</fullName>
    </recommendedName>
</protein>
<name>A0A3A3G2V7_9BURK</name>
<gene>
    <name evidence="1" type="ORF">D3878_12370</name>
</gene>
<dbReference type="AlphaFoldDB" id="A0A3A3G2V7"/>
<dbReference type="Proteomes" id="UP000266327">
    <property type="component" value="Unassembled WGS sequence"/>
</dbReference>
<comment type="caution">
    <text evidence="1">The sequence shown here is derived from an EMBL/GenBank/DDBJ whole genome shotgun (WGS) entry which is preliminary data.</text>
</comment>
<keyword evidence="2" id="KW-1185">Reference proteome</keyword>
<accession>A0A3A3G2V7</accession>
<evidence type="ECO:0008006" key="3">
    <source>
        <dbReference type="Google" id="ProtNLM"/>
    </source>
</evidence>
<sequence>MADGTQGKLLSPLNDIEVVRVLLADLHDDLGGKVARFHQLSDLSGVLGSTGTMLPGGETAYAAWIEARASFVHGNYVATVMLCQGLAEHVLAAELVLGIQAEELPKKISFQETLRRCLARGVLSQNDVDDLRRLMDLRNPLSHFRNIDDLSNLSRRALGSALSAQTHLLLDATFAVSMAVRLLALPAFRLGD</sequence>
<dbReference type="EMBL" id="QYUQ01000002">
    <property type="protein sequence ID" value="RJG02271.1"/>
    <property type="molecule type" value="Genomic_DNA"/>
</dbReference>
<reference evidence="2" key="1">
    <citation type="submission" date="2018-09" db="EMBL/GenBank/DDBJ databases">
        <authorList>
            <person name="Zhu H."/>
        </authorList>
    </citation>
    <scope>NUCLEOTIDE SEQUENCE [LARGE SCALE GENOMIC DNA]</scope>
    <source>
        <strain evidence="2">K1S02-23</strain>
    </source>
</reference>
<dbReference type="RefSeq" id="WP_119785770.1">
    <property type="nucleotide sequence ID" value="NZ_QYUQ01000002.1"/>
</dbReference>
<evidence type="ECO:0000313" key="2">
    <source>
        <dbReference type="Proteomes" id="UP000266327"/>
    </source>
</evidence>
<organism evidence="1 2">
    <name type="scientific">Noviherbaspirillum sedimenti</name>
    <dbReference type="NCBI Taxonomy" id="2320865"/>
    <lineage>
        <taxon>Bacteria</taxon>
        <taxon>Pseudomonadati</taxon>
        <taxon>Pseudomonadota</taxon>
        <taxon>Betaproteobacteria</taxon>
        <taxon>Burkholderiales</taxon>
        <taxon>Oxalobacteraceae</taxon>
        <taxon>Noviherbaspirillum</taxon>
    </lineage>
</organism>
<proteinExistence type="predicted"/>
<dbReference type="OrthoDB" id="9150527at2"/>